<feature type="transmembrane region" description="Helical" evidence="2">
    <location>
        <begin position="55"/>
        <end position="74"/>
    </location>
</feature>
<organism evidence="3 4">
    <name type="scientific">Gordonia spumicola</name>
    <dbReference type="NCBI Taxonomy" id="589161"/>
    <lineage>
        <taxon>Bacteria</taxon>
        <taxon>Bacillati</taxon>
        <taxon>Actinomycetota</taxon>
        <taxon>Actinomycetes</taxon>
        <taxon>Mycobacteriales</taxon>
        <taxon>Gordoniaceae</taxon>
        <taxon>Gordonia</taxon>
    </lineage>
</organism>
<name>A0A7I9VBZ0_9ACTN</name>
<evidence type="ECO:0000256" key="1">
    <source>
        <dbReference type="SAM" id="MobiDB-lite"/>
    </source>
</evidence>
<evidence type="ECO:0000256" key="2">
    <source>
        <dbReference type="SAM" id="Phobius"/>
    </source>
</evidence>
<keyword evidence="2" id="KW-0812">Transmembrane</keyword>
<feature type="region of interest" description="Disordered" evidence="1">
    <location>
        <begin position="20"/>
        <end position="49"/>
    </location>
</feature>
<evidence type="ECO:0000313" key="4">
    <source>
        <dbReference type="Proteomes" id="UP000444960"/>
    </source>
</evidence>
<accession>A0A7I9VBZ0</accession>
<dbReference type="AlphaFoldDB" id="A0A7I9VBZ0"/>
<comment type="caution">
    <text evidence="3">The sequence shown here is derived from an EMBL/GenBank/DDBJ whole genome shotgun (WGS) entry which is preliminary data.</text>
</comment>
<dbReference type="EMBL" id="BJOV01000005">
    <property type="protein sequence ID" value="GEE02661.1"/>
    <property type="molecule type" value="Genomic_DNA"/>
</dbReference>
<gene>
    <name evidence="3" type="ORF">nbrc107696_31070</name>
</gene>
<dbReference type="Proteomes" id="UP000444960">
    <property type="component" value="Unassembled WGS sequence"/>
</dbReference>
<feature type="compositionally biased region" description="Basic and acidic residues" evidence="1">
    <location>
        <begin position="22"/>
        <end position="34"/>
    </location>
</feature>
<sequence>MSRRERKALKNLQAQQAAQAKFDAEQAKKAEKQAKQQAAQAAWEAKSPEEKKQTYKVMAAVAVVVVVLFGIMAACNSGDDDKAAPATDTTAELGEPPVETSASDLGAEVEAALLNANGVTSFTELRPTSPGWGITSIDTMGDDTVRVHVQELMSESAKKKTGSWTMKMTCSEVPALDTVVVRDISGIDTNVFKFNIGPMPNGC</sequence>
<keyword evidence="2" id="KW-1133">Transmembrane helix</keyword>
<reference evidence="4" key="1">
    <citation type="submission" date="2019-06" db="EMBL/GenBank/DDBJ databases">
        <title>Gordonia isolated from sludge of a wastewater treatment plant.</title>
        <authorList>
            <person name="Tamura T."/>
            <person name="Aoyama K."/>
            <person name="Kang Y."/>
            <person name="Saito S."/>
            <person name="Akiyama N."/>
            <person name="Yazawa K."/>
            <person name="Gonoi T."/>
            <person name="Mikami Y."/>
        </authorList>
    </citation>
    <scope>NUCLEOTIDE SEQUENCE [LARGE SCALE GENOMIC DNA]</scope>
    <source>
        <strain evidence="4">NBRC 107696</strain>
    </source>
</reference>
<feature type="region of interest" description="Disordered" evidence="1">
    <location>
        <begin position="79"/>
        <end position="100"/>
    </location>
</feature>
<dbReference type="RefSeq" id="WP_161896312.1">
    <property type="nucleotide sequence ID" value="NZ_BJOV01000005.1"/>
</dbReference>
<dbReference type="OrthoDB" id="9965458at2"/>
<protein>
    <submittedName>
        <fullName evidence="3">Uncharacterized protein</fullName>
    </submittedName>
</protein>
<keyword evidence="2" id="KW-0472">Membrane</keyword>
<keyword evidence="4" id="KW-1185">Reference proteome</keyword>
<feature type="compositionally biased region" description="Low complexity" evidence="1">
    <location>
        <begin position="35"/>
        <end position="45"/>
    </location>
</feature>
<proteinExistence type="predicted"/>
<evidence type="ECO:0000313" key="3">
    <source>
        <dbReference type="EMBL" id="GEE02661.1"/>
    </source>
</evidence>